<keyword evidence="2" id="KW-0560">Oxidoreductase</keyword>
<reference evidence="4 5" key="1">
    <citation type="submission" date="2024-02" db="EMBL/GenBank/DDBJ databases">
        <title>High-quality chromosome-scale genome assembly of Pensacola bahiagrass (Paspalum notatum Flugge var. saurae).</title>
        <authorList>
            <person name="Vega J.M."/>
            <person name="Podio M."/>
            <person name="Orjuela J."/>
            <person name="Siena L.A."/>
            <person name="Pessino S.C."/>
            <person name="Combes M.C."/>
            <person name="Mariac C."/>
            <person name="Albertini E."/>
            <person name="Pupilli F."/>
            <person name="Ortiz J.P.A."/>
            <person name="Leblanc O."/>
        </authorList>
    </citation>
    <scope>NUCLEOTIDE SEQUENCE [LARGE SCALE GENOMIC DNA]</scope>
    <source>
        <strain evidence="4">R1</strain>
        <tissue evidence="4">Leaf</tissue>
    </source>
</reference>
<dbReference type="EMBL" id="CP144745">
    <property type="protein sequence ID" value="WVZ51394.1"/>
    <property type="molecule type" value="Genomic_DNA"/>
</dbReference>
<dbReference type="PANTHER" id="PTHR43205">
    <property type="entry name" value="PROSTAGLANDIN REDUCTASE"/>
    <property type="match status" value="1"/>
</dbReference>
<dbReference type="SUPFAM" id="SSF51735">
    <property type="entry name" value="NAD(P)-binding Rossmann-fold domains"/>
    <property type="match status" value="1"/>
</dbReference>
<dbReference type="Gene3D" id="3.40.50.720">
    <property type="entry name" value="NAD(P)-binding Rossmann-like Domain"/>
    <property type="match status" value="1"/>
</dbReference>
<dbReference type="InterPro" id="IPR041694">
    <property type="entry name" value="ADH_N_2"/>
</dbReference>
<dbReference type="SMART" id="SM00829">
    <property type="entry name" value="PKS_ER"/>
    <property type="match status" value="1"/>
</dbReference>
<sequence>MEGSSDEKAEVVPNKKVVLRRHVTGFPTVEDMEIVADTVELRVPAGLTAVLIKNLYLSCDPWMRERMTRHDDADALLASDFVVGEALINFGVGKVIDSTHPKFKAGDLVWGMSTWEEYTLITQPESLMKINHPELPLSYYTGVLDDPMLVNYHPGMTGLTAYAAFMEVGRPKSGDFVFVSAASGAVGQIVGQLAKIAGCYVVGSAGSDEKVNLLKTKLGFDDAFNYKSETDIAAALKRRFPDGIDIYLDSVGGETLDAALLRMRRGGKVVVCGMISQYNLQEPYGVRNLYLIVPNAINVYGFNVTGYFQMYAKVEEEMAGYIKEGKVVVVEDVKEGIESAPAALVGLFAGRNVGKQLVVIARE</sequence>
<dbReference type="InterPro" id="IPR013149">
    <property type="entry name" value="ADH-like_C"/>
</dbReference>
<dbReference type="Gene3D" id="3.90.180.10">
    <property type="entry name" value="Medium-chain alcohol dehydrogenases, catalytic domain"/>
    <property type="match status" value="1"/>
</dbReference>
<dbReference type="Pfam" id="PF16884">
    <property type="entry name" value="ADH_N_2"/>
    <property type="match status" value="1"/>
</dbReference>
<evidence type="ECO:0000259" key="3">
    <source>
        <dbReference type="SMART" id="SM00829"/>
    </source>
</evidence>
<dbReference type="Pfam" id="PF00107">
    <property type="entry name" value="ADH_zinc_N"/>
    <property type="match status" value="1"/>
</dbReference>
<name>A0AAQ3PRJ6_PASNO</name>
<comment type="subunit">
    <text evidence="1">Homodimer.</text>
</comment>
<evidence type="ECO:0000256" key="2">
    <source>
        <dbReference type="ARBA" id="ARBA00023002"/>
    </source>
</evidence>
<dbReference type="PANTHER" id="PTHR43205:SF23">
    <property type="entry name" value="OXIDOREDUCTASE P1, PUTATIVE, EXPRESSED-RELATED"/>
    <property type="match status" value="1"/>
</dbReference>
<dbReference type="FunFam" id="3.40.50.720:FF:000121">
    <property type="entry name" value="Prostaglandin reductase 2"/>
    <property type="match status" value="1"/>
</dbReference>
<evidence type="ECO:0000313" key="4">
    <source>
        <dbReference type="EMBL" id="WVZ51394.1"/>
    </source>
</evidence>
<dbReference type="InterPro" id="IPR011032">
    <property type="entry name" value="GroES-like_sf"/>
</dbReference>
<dbReference type="InterPro" id="IPR020843">
    <property type="entry name" value="ER"/>
</dbReference>
<dbReference type="Proteomes" id="UP001341281">
    <property type="component" value="Chromosome 01"/>
</dbReference>
<dbReference type="GO" id="GO:0032440">
    <property type="term" value="F:2-alkenal reductase [NAD(P)H] activity"/>
    <property type="evidence" value="ECO:0007669"/>
    <property type="project" value="TreeGrafter"/>
</dbReference>
<gene>
    <name evidence="4" type="ORF">U9M48_002545</name>
</gene>
<dbReference type="InterPro" id="IPR045010">
    <property type="entry name" value="MDR_fam"/>
</dbReference>
<proteinExistence type="predicted"/>
<dbReference type="AlphaFoldDB" id="A0AAQ3PRJ6"/>
<keyword evidence="5" id="KW-1185">Reference proteome</keyword>
<evidence type="ECO:0000313" key="5">
    <source>
        <dbReference type="Proteomes" id="UP001341281"/>
    </source>
</evidence>
<protein>
    <recommendedName>
        <fullName evidence="3">Enoyl reductase (ER) domain-containing protein</fullName>
    </recommendedName>
</protein>
<dbReference type="SUPFAM" id="SSF50129">
    <property type="entry name" value="GroES-like"/>
    <property type="match status" value="1"/>
</dbReference>
<dbReference type="InterPro" id="IPR036291">
    <property type="entry name" value="NAD(P)-bd_dom_sf"/>
</dbReference>
<accession>A0AAQ3PRJ6</accession>
<organism evidence="4 5">
    <name type="scientific">Paspalum notatum var. saurae</name>
    <dbReference type="NCBI Taxonomy" id="547442"/>
    <lineage>
        <taxon>Eukaryota</taxon>
        <taxon>Viridiplantae</taxon>
        <taxon>Streptophyta</taxon>
        <taxon>Embryophyta</taxon>
        <taxon>Tracheophyta</taxon>
        <taxon>Spermatophyta</taxon>
        <taxon>Magnoliopsida</taxon>
        <taxon>Liliopsida</taxon>
        <taxon>Poales</taxon>
        <taxon>Poaceae</taxon>
        <taxon>PACMAD clade</taxon>
        <taxon>Panicoideae</taxon>
        <taxon>Andropogonodae</taxon>
        <taxon>Paspaleae</taxon>
        <taxon>Paspalinae</taxon>
        <taxon>Paspalum</taxon>
    </lineage>
</organism>
<feature type="domain" description="Enoyl reductase (ER)" evidence="3">
    <location>
        <begin position="27"/>
        <end position="358"/>
    </location>
</feature>
<evidence type="ECO:0000256" key="1">
    <source>
        <dbReference type="ARBA" id="ARBA00011738"/>
    </source>
</evidence>